<dbReference type="InterPro" id="IPR036388">
    <property type="entry name" value="WH-like_DNA-bd_sf"/>
</dbReference>
<dbReference type="OrthoDB" id="6609920at2"/>
<dbReference type="Gene3D" id="1.10.10.10">
    <property type="entry name" value="Winged helix-like DNA-binding domain superfamily/Winged helix DNA-binding domain"/>
    <property type="match status" value="1"/>
</dbReference>
<dbReference type="SUPFAM" id="SSF46894">
    <property type="entry name" value="C-terminal effector domain of the bipartite response regulators"/>
    <property type="match status" value="1"/>
</dbReference>
<dbReference type="RefSeq" id="WP_115458785.1">
    <property type="nucleotide sequence ID" value="NZ_QRAP01000005.1"/>
</dbReference>
<reference evidence="1 2" key="1">
    <citation type="submission" date="2018-07" db="EMBL/GenBank/DDBJ databases">
        <title>Genomic Encyclopedia of Type Strains, Phase IV (KMG-IV): sequencing the most valuable type-strain genomes for metagenomic binning, comparative biology and taxonomic classification.</title>
        <authorList>
            <person name="Goeker M."/>
        </authorList>
    </citation>
    <scope>NUCLEOTIDE SEQUENCE [LARGE SCALE GENOMIC DNA]</scope>
    <source>
        <strain evidence="1 2">DSM 103736</strain>
    </source>
</reference>
<accession>A0A370QQE6</accession>
<name>A0A370QQE6_9GAMM</name>
<gene>
    <name evidence="1" type="ORF">C8D90_105255</name>
</gene>
<protein>
    <recommendedName>
        <fullName evidence="3">Regulatory LuxR family protein</fullName>
    </recommendedName>
</protein>
<dbReference type="Proteomes" id="UP000254848">
    <property type="component" value="Unassembled WGS sequence"/>
</dbReference>
<dbReference type="GO" id="GO:0006355">
    <property type="term" value="P:regulation of DNA-templated transcription"/>
    <property type="evidence" value="ECO:0007669"/>
    <property type="project" value="InterPro"/>
</dbReference>
<keyword evidence="2" id="KW-1185">Reference proteome</keyword>
<organism evidence="1 2">
    <name type="scientific">Enterobacillus tribolii</name>
    <dbReference type="NCBI Taxonomy" id="1487935"/>
    <lineage>
        <taxon>Bacteria</taxon>
        <taxon>Pseudomonadati</taxon>
        <taxon>Pseudomonadota</taxon>
        <taxon>Gammaproteobacteria</taxon>
        <taxon>Enterobacterales</taxon>
        <taxon>Hafniaceae</taxon>
        <taxon>Enterobacillus</taxon>
    </lineage>
</organism>
<evidence type="ECO:0000313" key="1">
    <source>
        <dbReference type="EMBL" id="RDK90969.1"/>
    </source>
</evidence>
<dbReference type="EMBL" id="QRAP01000005">
    <property type="protein sequence ID" value="RDK90969.1"/>
    <property type="molecule type" value="Genomic_DNA"/>
</dbReference>
<evidence type="ECO:0000313" key="2">
    <source>
        <dbReference type="Proteomes" id="UP000254848"/>
    </source>
</evidence>
<dbReference type="GO" id="GO:0003677">
    <property type="term" value="F:DNA binding"/>
    <property type="evidence" value="ECO:0007669"/>
    <property type="project" value="InterPro"/>
</dbReference>
<evidence type="ECO:0008006" key="3">
    <source>
        <dbReference type="Google" id="ProtNLM"/>
    </source>
</evidence>
<sequence>MESHFVIWPNRNLFLKSGLTDLLKSKFCNHKFDEQIFVDFSIYNIKLFTNNEWIIFLEKTAMHIILIYDRYMEALANYWMSVSGKITKKVSIRDSYRFLSLNYAREFNHPGRKKLTEVELQVLDLYLAGNSVKEISHRLYTNKKRVYGLLYSLEKKLCIRMKAILVW</sequence>
<proteinExistence type="predicted"/>
<dbReference type="AlphaFoldDB" id="A0A370QQE6"/>
<comment type="caution">
    <text evidence="1">The sequence shown here is derived from an EMBL/GenBank/DDBJ whole genome shotgun (WGS) entry which is preliminary data.</text>
</comment>
<dbReference type="InterPro" id="IPR016032">
    <property type="entry name" value="Sig_transdc_resp-reg_C-effctor"/>
</dbReference>